<keyword evidence="4" id="KW-1185">Reference proteome</keyword>
<dbReference type="Pfam" id="PF12697">
    <property type="entry name" value="Abhydrolase_6"/>
    <property type="match status" value="1"/>
</dbReference>
<dbReference type="GO" id="GO:0016787">
    <property type="term" value="F:hydrolase activity"/>
    <property type="evidence" value="ECO:0007669"/>
    <property type="project" value="UniProtKB-KW"/>
</dbReference>
<evidence type="ECO:0000256" key="1">
    <source>
        <dbReference type="SAM" id="SignalP"/>
    </source>
</evidence>
<feature type="domain" description="AB hydrolase-1" evidence="2">
    <location>
        <begin position="119"/>
        <end position="378"/>
    </location>
</feature>
<dbReference type="EMBL" id="ML977317">
    <property type="protein sequence ID" value="KAF2118209.1"/>
    <property type="molecule type" value="Genomic_DNA"/>
</dbReference>
<dbReference type="SUPFAM" id="SSF53474">
    <property type="entry name" value="alpha/beta-Hydrolases"/>
    <property type="match status" value="1"/>
</dbReference>
<dbReference type="AlphaFoldDB" id="A0A6A5ZFD6"/>
<evidence type="ECO:0000313" key="3">
    <source>
        <dbReference type="EMBL" id="KAF2118209.1"/>
    </source>
</evidence>
<organism evidence="3 4">
    <name type="scientific">Lophiotrema nucula</name>
    <dbReference type="NCBI Taxonomy" id="690887"/>
    <lineage>
        <taxon>Eukaryota</taxon>
        <taxon>Fungi</taxon>
        <taxon>Dikarya</taxon>
        <taxon>Ascomycota</taxon>
        <taxon>Pezizomycotina</taxon>
        <taxon>Dothideomycetes</taxon>
        <taxon>Pleosporomycetidae</taxon>
        <taxon>Pleosporales</taxon>
        <taxon>Lophiotremataceae</taxon>
        <taxon>Lophiotrema</taxon>
    </lineage>
</organism>
<dbReference type="PANTHER" id="PTHR42886:SF87">
    <property type="entry name" value="AB HYDROLASE-1 DOMAIN-CONTAINING PROTEIN"/>
    <property type="match status" value="1"/>
</dbReference>
<dbReference type="OrthoDB" id="190201at2759"/>
<protein>
    <submittedName>
        <fullName evidence="3">Alpha/Beta hydrolase protein</fullName>
    </submittedName>
</protein>
<sequence>MLSTLPILAALLGTAPFAAAAPNGWHQQHPDTYAHPSNGNCEDYTVKESITSPNLHWAYPIFKDNYDVAGFLFNMTRKDRATTFVPFDGIQNVTDTYEVSGTFCSPKTLRGGKEKTVLVATHGLGYDRRYWASTFEADEYNYVQHALGQGYSVFYYDRLGTGKSQKISGFVNQAGLQTALLGKIVAGVRSGKYAGGKQTEKIVLVGHSFGSYISNALIAAQPDIVEGAVLTGISYAAPNDTTNASASPYIGAIFALRIASTLSKAFATLDTGYLGFGDIYTHIQTFFHQPNYAVPVAQYAQSISQPLAIAELLSLNALSLLAPEYKGKVLVTTGEFDFIVCSGECKSTFKEEAYKGVFNGTKDVEGYVHPGAGHGVNFGANATGFYDVIGEFLDKSF</sequence>
<reference evidence="3" key="1">
    <citation type="journal article" date="2020" name="Stud. Mycol.">
        <title>101 Dothideomycetes genomes: a test case for predicting lifestyles and emergence of pathogens.</title>
        <authorList>
            <person name="Haridas S."/>
            <person name="Albert R."/>
            <person name="Binder M."/>
            <person name="Bloem J."/>
            <person name="Labutti K."/>
            <person name="Salamov A."/>
            <person name="Andreopoulos B."/>
            <person name="Baker S."/>
            <person name="Barry K."/>
            <person name="Bills G."/>
            <person name="Bluhm B."/>
            <person name="Cannon C."/>
            <person name="Castanera R."/>
            <person name="Culley D."/>
            <person name="Daum C."/>
            <person name="Ezra D."/>
            <person name="Gonzalez J."/>
            <person name="Henrissat B."/>
            <person name="Kuo A."/>
            <person name="Liang C."/>
            <person name="Lipzen A."/>
            <person name="Lutzoni F."/>
            <person name="Magnuson J."/>
            <person name="Mondo S."/>
            <person name="Nolan M."/>
            <person name="Ohm R."/>
            <person name="Pangilinan J."/>
            <person name="Park H.-J."/>
            <person name="Ramirez L."/>
            <person name="Alfaro M."/>
            <person name="Sun H."/>
            <person name="Tritt A."/>
            <person name="Yoshinaga Y."/>
            <person name="Zwiers L.-H."/>
            <person name="Turgeon B."/>
            <person name="Goodwin S."/>
            <person name="Spatafora J."/>
            <person name="Crous P."/>
            <person name="Grigoriev I."/>
        </authorList>
    </citation>
    <scope>NUCLEOTIDE SEQUENCE</scope>
    <source>
        <strain evidence="3">CBS 627.86</strain>
    </source>
</reference>
<dbReference type="Gene3D" id="3.40.50.1820">
    <property type="entry name" value="alpha/beta hydrolase"/>
    <property type="match status" value="1"/>
</dbReference>
<dbReference type="InterPro" id="IPR029058">
    <property type="entry name" value="AB_hydrolase_fold"/>
</dbReference>
<dbReference type="Proteomes" id="UP000799770">
    <property type="component" value="Unassembled WGS sequence"/>
</dbReference>
<keyword evidence="1" id="KW-0732">Signal</keyword>
<feature type="chain" id="PRO_5025604504" evidence="1">
    <location>
        <begin position="21"/>
        <end position="397"/>
    </location>
</feature>
<dbReference type="InterPro" id="IPR000073">
    <property type="entry name" value="AB_hydrolase_1"/>
</dbReference>
<keyword evidence="3" id="KW-0378">Hydrolase</keyword>
<feature type="signal peptide" evidence="1">
    <location>
        <begin position="1"/>
        <end position="20"/>
    </location>
</feature>
<evidence type="ECO:0000313" key="4">
    <source>
        <dbReference type="Proteomes" id="UP000799770"/>
    </source>
</evidence>
<accession>A0A6A5ZFD6</accession>
<evidence type="ECO:0000259" key="2">
    <source>
        <dbReference type="Pfam" id="PF12697"/>
    </source>
</evidence>
<gene>
    <name evidence="3" type="ORF">BDV96DRAFT_684872</name>
</gene>
<name>A0A6A5ZFD6_9PLEO</name>
<proteinExistence type="predicted"/>
<dbReference type="PANTHER" id="PTHR42886">
    <property type="entry name" value="RE40534P-RELATED"/>
    <property type="match status" value="1"/>
</dbReference>